<dbReference type="EMBL" id="CAXAMM010006921">
    <property type="protein sequence ID" value="CAK9012753.1"/>
    <property type="molecule type" value="Genomic_DNA"/>
</dbReference>
<proteinExistence type="inferred from homology"/>
<dbReference type="Pfam" id="PF00173">
    <property type="entry name" value="Cyt-b5"/>
    <property type="match status" value="1"/>
</dbReference>
<protein>
    <submittedName>
        <fullName evidence="8">Cytochrome b5 isoform A (AtCb5-A) (Cytochrome b5 isoform D) (AtCb5-D)</fullName>
    </submittedName>
</protein>
<feature type="domain" description="Cytochrome b5 heme-binding" evidence="7">
    <location>
        <begin position="9"/>
        <end position="85"/>
    </location>
</feature>
<accession>A0ABP0JEW3</accession>
<keyword evidence="1 5" id="KW-0349">Heme</keyword>
<gene>
    <name evidence="8" type="ORF">SCF082_LOCUS11637</name>
</gene>
<dbReference type="SMART" id="SM01117">
    <property type="entry name" value="Cyt-b5"/>
    <property type="match status" value="1"/>
</dbReference>
<reference evidence="8 9" key="1">
    <citation type="submission" date="2024-02" db="EMBL/GenBank/DDBJ databases">
        <authorList>
            <person name="Chen Y."/>
            <person name="Shah S."/>
            <person name="Dougan E. K."/>
            <person name="Thang M."/>
            <person name="Chan C."/>
        </authorList>
    </citation>
    <scope>NUCLEOTIDE SEQUENCE [LARGE SCALE GENOMIC DNA]</scope>
</reference>
<feature type="region of interest" description="Disordered" evidence="6">
    <location>
        <begin position="87"/>
        <end position="134"/>
    </location>
</feature>
<organism evidence="8 9">
    <name type="scientific">Durusdinium trenchii</name>
    <dbReference type="NCBI Taxonomy" id="1381693"/>
    <lineage>
        <taxon>Eukaryota</taxon>
        <taxon>Sar</taxon>
        <taxon>Alveolata</taxon>
        <taxon>Dinophyceae</taxon>
        <taxon>Suessiales</taxon>
        <taxon>Symbiodiniaceae</taxon>
        <taxon>Durusdinium</taxon>
    </lineage>
</organism>
<evidence type="ECO:0000256" key="3">
    <source>
        <dbReference type="ARBA" id="ARBA00023004"/>
    </source>
</evidence>
<evidence type="ECO:0000256" key="6">
    <source>
        <dbReference type="SAM" id="MobiDB-lite"/>
    </source>
</evidence>
<evidence type="ECO:0000256" key="2">
    <source>
        <dbReference type="ARBA" id="ARBA00022723"/>
    </source>
</evidence>
<evidence type="ECO:0000313" key="9">
    <source>
        <dbReference type="Proteomes" id="UP001642464"/>
    </source>
</evidence>
<keyword evidence="9" id="KW-1185">Reference proteome</keyword>
<dbReference type="Gene3D" id="3.10.120.10">
    <property type="entry name" value="Cytochrome b5-like heme/steroid binding domain"/>
    <property type="match status" value="1"/>
</dbReference>
<keyword evidence="3 5" id="KW-0408">Iron</keyword>
<evidence type="ECO:0000256" key="5">
    <source>
        <dbReference type="RuleBase" id="RU362121"/>
    </source>
</evidence>
<evidence type="ECO:0000256" key="1">
    <source>
        <dbReference type="ARBA" id="ARBA00022617"/>
    </source>
</evidence>
<dbReference type="PRINTS" id="PR00363">
    <property type="entry name" value="CYTOCHROMEB5"/>
</dbReference>
<dbReference type="InterPro" id="IPR036400">
    <property type="entry name" value="Cyt_B5-like_heme/steroid_sf"/>
</dbReference>
<keyword evidence="2 5" id="KW-0479">Metal-binding</keyword>
<dbReference type="PROSITE" id="PS00191">
    <property type="entry name" value="CYTOCHROME_B5_1"/>
    <property type="match status" value="1"/>
</dbReference>
<evidence type="ECO:0000313" key="8">
    <source>
        <dbReference type="EMBL" id="CAK9012753.1"/>
    </source>
</evidence>
<comment type="caution">
    <text evidence="8">The sequence shown here is derived from an EMBL/GenBank/DDBJ whole genome shotgun (WGS) entry which is preliminary data.</text>
</comment>
<name>A0ABP0JEW3_9DINO</name>
<comment type="similarity">
    <text evidence="4 5">Belongs to the cytochrome b5 family.</text>
</comment>
<dbReference type="PANTHER" id="PTHR19359">
    <property type="entry name" value="CYTOCHROME B5"/>
    <property type="match status" value="1"/>
</dbReference>
<dbReference type="InterPro" id="IPR050668">
    <property type="entry name" value="Cytochrome_b5"/>
</dbReference>
<dbReference type="InterPro" id="IPR018506">
    <property type="entry name" value="Cyt_B5_heme-BS"/>
</dbReference>
<evidence type="ECO:0000259" key="7">
    <source>
        <dbReference type="PROSITE" id="PS50255"/>
    </source>
</evidence>
<feature type="compositionally biased region" description="Basic and acidic residues" evidence="6">
    <location>
        <begin position="125"/>
        <end position="134"/>
    </location>
</feature>
<dbReference type="PROSITE" id="PS50255">
    <property type="entry name" value="CYTOCHROME_B5_2"/>
    <property type="match status" value="1"/>
</dbReference>
<dbReference type="SUPFAM" id="SSF55856">
    <property type="entry name" value="Cytochrome b5-like heme/steroid binding domain"/>
    <property type="match status" value="1"/>
</dbReference>
<sequence length="134" mass="14559">MATVAPAASRVVTKEELGKRCGQEDCWVALHGAVYDLTKFMENHPGGKHAILNVAGRDATEDFSSAGHGTHHRNVLSKVFVGTLEGFAPRQSSSETRRASPASMQRTVAHRNPSLDYYGSSQPSTREDDCCRIS</sequence>
<evidence type="ECO:0000256" key="4">
    <source>
        <dbReference type="ARBA" id="ARBA00038168"/>
    </source>
</evidence>
<dbReference type="InterPro" id="IPR001199">
    <property type="entry name" value="Cyt_B5-like_heme/steroid-bd"/>
</dbReference>
<dbReference type="Proteomes" id="UP001642464">
    <property type="component" value="Unassembled WGS sequence"/>
</dbReference>